<accession>A0A317QNC2</accession>
<dbReference type="EMBL" id="QGTX01000001">
    <property type="protein sequence ID" value="PWW24221.1"/>
    <property type="molecule type" value="Genomic_DNA"/>
</dbReference>
<gene>
    <name evidence="2" type="ORF">JD79_03399</name>
</gene>
<feature type="compositionally biased region" description="Gly residues" evidence="1">
    <location>
        <begin position="155"/>
        <end position="164"/>
    </location>
</feature>
<dbReference type="Proteomes" id="UP000246661">
    <property type="component" value="Unassembled WGS sequence"/>
</dbReference>
<comment type="caution">
    <text evidence="2">The sequence shown here is derived from an EMBL/GenBank/DDBJ whole genome shotgun (WGS) entry which is preliminary data.</text>
</comment>
<evidence type="ECO:0000313" key="2">
    <source>
        <dbReference type="EMBL" id="PWW24221.1"/>
    </source>
</evidence>
<dbReference type="InterPro" id="IPR023393">
    <property type="entry name" value="START-like_dom_sf"/>
</dbReference>
<dbReference type="Gene3D" id="3.30.530.20">
    <property type="match status" value="1"/>
</dbReference>
<organism evidence="2 3">
    <name type="scientific">Geodermatophilus normandii</name>
    <dbReference type="NCBI Taxonomy" id="1137989"/>
    <lineage>
        <taxon>Bacteria</taxon>
        <taxon>Bacillati</taxon>
        <taxon>Actinomycetota</taxon>
        <taxon>Actinomycetes</taxon>
        <taxon>Geodermatophilales</taxon>
        <taxon>Geodermatophilaceae</taxon>
        <taxon>Geodermatophilus</taxon>
    </lineage>
</organism>
<proteinExistence type="predicted"/>
<dbReference type="AlphaFoldDB" id="A0A317QNC2"/>
<reference evidence="3" key="1">
    <citation type="submission" date="2018-05" db="EMBL/GenBank/DDBJ databases">
        <authorList>
            <person name="Klenk H.-P."/>
            <person name="Huntemann M."/>
            <person name="Clum A."/>
            <person name="Pillay M."/>
            <person name="Palaniappan K."/>
            <person name="Varghese N."/>
            <person name="Mikhailova N."/>
            <person name="Stamatis D."/>
            <person name="Reddy T."/>
            <person name="Daum C."/>
            <person name="Shapiro N."/>
            <person name="Ivanova N."/>
            <person name="Kyrpides N."/>
            <person name="Woyke T."/>
        </authorList>
    </citation>
    <scope>NUCLEOTIDE SEQUENCE [LARGE SCALE GENOMIC DNA]</scope>
    <source>
        <strain evidence="3">DSM 45417</strain>
    </source>
</reference>
<sequence length="164" mass="17760">MTKRLSSSVDIGATPERVWEVLTDLAAYPAWNPFIVRAEGAVGPGRRLTLRMQPVGGRAMTLRPRLVEVTADRVLRWRGRLVLPGLMDAEHTFVLQPQAAGTRLVQSETFRGVLVPFLASSLDRTTLPAFVAMNEALKRRAEDPARTVPRTGAVADGGTGTGTA</sequence>
<protein>
    <recommendedName>
        <fullName evidence="4">SRPBCC domain-containing protein</fullName>
    </recommendedName>
</protein>
<keyword evidence="3" id="KW-1185">Reference proteome</keyword>
<evidence type="ECO:0000313" key="3">
    <source>
        <dbReference type="Proteomes" id="UP000246661"/>
    </source>
</evidence>
<dbReference type="PANTHER" id="PTHR36166">
    <property type="entry name" value="CHROMOSOME 9, WHOLE GENOME SHOTGUN SEQUENCE"/>
    <property type="match status" value="1"/>
</dbReference>
<dbReference type="InterPro" id="IPR019587">
    <property type="entry name" value="Polyketide_cyclase/dehydratase"/>
</dbReference>
<name>A0A317QNC2_9ACTN</name>
<evidence type="ECO:0008006" key="4">
    <source>
        <dbReference type="Google" id="ProtNLM"/>
    </source>
</evidence>
<dbReference type="PANTHER" id="PTHR36166:SF1">
    <property type="entry name" value="SRPBCC DOMAIN-CONTAINING PROTEIN"/>
    <property type="match status" value="1"/>
</dbReference>
<dbReference type="CDD" id="cd07822">
    <property type="entry name" value="SRPBCC_4"/>
    <property type="match status" value="1"/>
</dbReference>
<feature type="region of interest" description="Disordered" evidence="1">
    <location>
        <begin position="142"/>
        <end position="164"/>
    </location>
</feature>
<dbReference type="RefSeq" id="WP_245900161.1">
    <property type="nucleotide sequence ID" value="NZ_QGTX01000001.1"/>
</dbReference>
<dbReference type="Pfam" id="PF10604">
    <property type="entry name" value="Polyketide_cyc2"/>
    <property type="match status" value="1"/>
</dbReference>
<dbReference type="SUPFAM" id="SSF55961">
    <property type="entry name" value="Bet v1-like"/>
    <property type="match status" value="1"/>
</dbReference>
<evidence type="ECO:0000256" key="1">
    <source>
        <dbReference type="SAM" id="MobiDB-lite"/>
    </source>
</evidence>